<keyword evidence="4" id="KW-1185">Reference proteome</keyword>
<feature type="region of interest" description="Disordered" evidence="1">
    <location>
        <begin position="1"/>
        <end position="25"/>
    </location>
</feature>
<dbReference type="AlphaFoldDB" id="A0A166TFN5"/>
<feature type="compositionally biased region" description="Basic and acidic residues" evidence="1">
    <location>
        <begin position="871"/>
        <end position="892"/>
    </location>
</feature>
<dbReference type="PANTHER" id="PTHR35391">
    <property type="entry name" value="C2H2-TYPE DOMAIN-CONTAINING PROTEIN-RELATED"/>
    <property type="match status" value="1"/>
</dbReference>
<dbReference type="STRING" id="708197.A0A166TFN5"/>
<evidence type="ECO:0000313" key="3">
    <source>
        <dbReference type="EMBL" id="KZL72011.1"/>
    </source>
</evidence>
<feature type="domain" description="C2H2-type" evidence="2">
    <location>
        <begin position="386"/>
        <end position="409"/>
    </location>
</feature>
<proteinExistence type="predicted"/>
<accession>A0A166TFN5</accession>
<feature type="region of interest" description="Disordered" evidence="1">
    <location>
        <begin position="871"/>
        <end position="899"/>
    </location>
</feature>
<organism evidence="3 4">
    <name type="scientific">Colletotrichum tofieldiae</name>
    <dbReference type="NCBI Taxonomy" id="708197"/>
    <lineage>
        <taxon>Eukaryota</taxon>
        <taxon>Fungi</taxon>
        <taxon>Dikarya</taxon>
        <taxon>Ascomycota</taxon>
        <taxon>Pezizomycotina</taxon>
        <taxon>Sordariomycetes</taxon>
        <taxon>Hypocreomycetidae</taxon>
        <taxon>Glomerellales</taxon>
        <taxon>Glomerellaceae</taxon>
        <taxon>Colletotrichum</taxon>
        <taxon>Colletotrichum spaethianum species complex</taxon>
    </lineage>
</organism>
<comment type="caution">
    <text evidence="3">The sequence shown here is derived from an EMBL/GenBank/DDBJ whole genome shotgun (WGS) entry which is preliminary data.</text>
</comment>
<dbReference type="Pfam" id="PF25417">
    <property type="entry name" value="DUF7889"/>
    <property type="match status" value="1"/>
</dbReference>
<feature type="region of interest" description="Disordered" evidence="1">
    <location>
        <begin position="753"/>
        <end position="783"/>
    </location>
</feature>
<feature type="compositionally biased region" description="Acidic residues" evidence="1">
    <location>
        <begin position="486"/>
        <end position="498"/>
    </location>
</feature>
<gene>
    <name evidence="3" type="ORF">CT0861_03358</name>
</gene>
<dbReference type="InterPro" id="IPR013087">
    <property type="entry name" value="Znf_C2H2_type"/>
</dbReference>
<sequence>MPGAPENLQQTQFGMDNEGGNEPSGLVPTISSLAHNCDAAFVKLCQDLPATEYHGLGPEATDEAGRFKIWALNIGAFQRPQSSSSLDSRLKKAERMRNSVASGLERLEYALKRANDIALGKMPNRTTSPITTEAVVKRTASENTDERERGLTMEINELFNNIRSCITHLFTLSTLLRRSHPRGRMSRQGPQYSQSDPRPFITNAKDKFPKLKQSPWLAERIGQRTARQIDYIRYRQNHRKNLAQVDVELSQDELAERATTKATSFQETLAAAESIKQAALSSTPEGSMHTVATSFAHTTVGGSYSGRIVPQLTEMWLDGRHLGYNEPIECPYCRTIQVIKDRYHWKHHVYRDPQAYVCSFKDCSAESFQTSHEWFKHEMEKHRRQWTCILCHGKCNSASALEAHFDSQHPKVMSAAQRKVMLKACEKAVTHFDKDSCLLCDKWSPLTETDGNSNSFRSHLAKHFQELACEAIPLAIEGLEIRDVNSDDDPAISDDDEQSTPSEDTSGARPVIIGKHIEENKVWRCLHTVIGADGLCPGTYPTRSHLCDHFRKQHGQTDGAFLWFVVCRGCHRIRGRDHCNCSDAMRGYDEWSCFYRRGSRAEIERRTRQTREDVEMRLKLEADSDEQVAKATDAARGSEGHLPEVSKGAEDPQMYRDEVMRLIPKIIDVINTNNKRARSDIKSYIDFQMLLEGGRAGMYKDRHSPIATVHEYLRVYRQAGGDPEKILKIIEEEDLEELLSYWVRATKFMIETSVQQPNKNPPTNDNPPSTTDGPSEEKLHTEKPEEPSIFFTDVIGRKYTIPFRLCQSWPYMESFIQKAFPPVNGIGAQVQNDCYDLLSPNGEIVLPQVWEKAVMPGWVVTMSLWTEERRPSMSKLYSDRRQKDEIRTDGGAHDTTNSE</sequence>
<feature type="region of interest" description="Disordered" evidence="1">
    <location>
        <begin position="486"/>
        <end position="509"/>
    </location>
</feature>
<evidence type="ECO:0000256" key="1">
    <source>
        <dbReference type="SAM" id="MobiDB-lite"/>
    </source>
</evidence>
<dbReference type="PANTHER" id="PTHR35391:SF7">
    <property type="entry name" value="C2H2-TYPE DOMAIN-CONTAINING PROTEIN"/>
    <property type="match status" value="1"/>
</dbReference>
<evidence type="ECO:0000313" key="4">
    <source>
        <dbReference type="Proteomes" id="UP000076552"/>
    </source>
</evidence>
<dbReference type="InterPro" id="IPR054464">
    <property type="entry name" value="ULD_fung"/>
</dbReference>
<feature type="region of interest" description="Disordered" evidence="1">
    <location>
        <begin position="624"/>
        <end position="650"/>
    </location>
</feature>
<feature type="domain" description="C2H2-type" evidence="2">
    <location>
        <begin position="535"/>
        <end position="554"/>
    </location>
</feature>
<dbReference type="EMBL" id="LFIV01000063">
    <property type="protein sequence ID" value="KZL72011.1"/>
    <property type="molecule type" value="Genomic_DNA"/>
</dbReference>
<dbReference type="Proteomes" id="UP000076552">
    <property type="component" value="Unassembled WGS sequence"/>
</dbReference>
<evidence type="ECO:0000259" key="2">
    <source>
        <dbReference type="SMART" id="SM00355"/>
    </source>
</evidence>
<protein>
    <submittedName>
        <fullName evidence="3">Ankyrin repeat protein</fullName>
    </submittedName>
</protein>
<name>A0A166TFN5_9PEZI</name>
<dbReference type="SMART" id="SM00355">
    <property type="entry name" value="ZnF_C2H2"/>
    <property type="match status" value="3"/>
</dbReference>
<reference evidence="3 4" key="1">
    <citation type="submission" date="2015-06" db="EMBL/GenBank/DDBJ databases">
        <title>Survival trade-offs in plant roots during colonization by closely related pathogenic and mutualistic fungi.</title>
        <authorList>
            <person name="Hacquard S."/>
            <person name="Kracher B."/>
            <person name="Hiruma K."/>
            <person name="Weinman A."/>
            <person name="Muench P."/>
            <person name="Garrido Oter R."/>
            <person name="Ver Loren van Themaat E."/>
            <person name="Dallerey J.-F."/>
            <person name="Damm U."/>
            <person name="Henrissat B."/>
            <person name="Lespinet O."/>
            <person name="Thon M."/>
            <person name="Kemen E."/>
            <person name="McHardy A.C."/>
            <person name="Schulze-Lefert P."/>
            <person name="O'Connell R.J."/>
        </authorList>
    </citation>
    <scope>NUCLEOTIDE SEQUENCE [LARGE SCALE GENOMIC DNA]</scope>
    <source>
        <strain evidence="3 4">0861</strain>
    </source>
</reference>
<feature type="region of interest" description="Disordered" evidence="1">
    <location>
        <begin position="180"/>
        <end position="199"/>
    </location>
</feature>
<feature type="compositionally biased region" description="Basic and acidic residues" evidence="1">
    <location>
        <begin position="636"/>
        <end position="650"/>
    </location>
</feature>
<feature type="domain" description="C2H2-type" evidence="2">
    <location>
        <begin position="356"/>
        <end position="382"/>
    </location>
</feature>
<dbReference type="Pfam" id="PF26082">
    <property type="entry name" value="zf-C2H2_AcuF"/>
    <property type="match status" value="1"/>
</dbReference>
<dbReference type="Pfam" id="PF22893">
    <property type="entry name" value="ULD_2"/>
    <property type="match status" value="1"/>
</dbReference>
<feature type="compositionally biased region" description="Low complexity" evidence="1">
    <location>
        <begin position="757"/>
        <end position="773"/>
    </location>
</feature>
<dbReference type="InterPro" id="IPR058925">
    <property type="entry name" value="zf-C2H2_AcuF"/>
</dbReference>
<dbReference type="InterPro" id="IPR057211">
    <property type="entry name" value="DUF7889"/>
</dbReference>